<dbReference type="PANTHER" id="PTHR48228:SF5">
    <property type="entry name" value="ALPHA-METHYLACYL-COA RACEMASE"/>
    <property type="match status" value="1"/>
</dbReference>
<gene>
    <name evidence="1" type="ORF">KL771_11000</name>
</gene>
<proteinExistence type="predicted"/>
<dbReference type="AlphaFoldDB" id="A0A947D453"/>
<organism evidence="1 2">
    <name type="scientific">Prosthecodimorpha staleyi</name>
    <dbReference type="NCBI Taxonomy" id="2840188"/>
    <lineage>
        <taxon>Bacteria</taxon>
        <taxon>Pseudomonadati</taxon>
        <taxon>Pseudomonadota</taxon>
        <taxon>Alphaproteobacteria</taxon>
        <taxon>Hyphomicrobiales</taxon>
        <taxon>Ancalomicrobiaceae</taxon>
        <taxon>Prosthecodimorpha</taxon>
    </lineage>
</organism>
<dbReference type="SUPFAM" id="SSF89796">
    <property type="entry name" value="CoA-transferase family III (CaiB/BaiF)"/>
    <property type="match status" value="1"/>
</dbReference>
<name>A0A947D453_9HYPH</name>
<dbReference type="Gene3D" id="3.40.50.10540">
    <property type="entry name" value="Crotonobetainyl-coa:carnitine coa-transferase, domain 1"/>
    <property type="match status" value="2"/>
</dbReference>
<dbReference type="Proteomes" id="UP000766595">
    <property type="component" value="Unassembled WGS sequence"/>
</dbReference>
<dbReference type="InterPro" id="IPR003673">
    <property type="entry name" value="CoA-Trfase_fam_III"/>
</dbReference>
<dbReference type="Pfam" id="PF02515">
    <property type="entry name" value="CoA_transf_3"/>
    <property type="match status" value="1"/>
</dbReference>
<keyword evidence="2" id="KW-1185">Reference proteome</keyword>
<comment type="caution">
    <text evidence="1">The sequence shown here is derived from an EMBL/GenBank/DDBJ whole genome shotgun (WGS) entry which is preliminary data.</text>
</comment>
<dbReference type="PANTHER" id="PTHR48228">
    <property type="entry name" value="SUCCINYL-COA--D-CITRAMALATE COA-TRANSFERASE"/>
    <property type="match status" value="1"/>
</dbReference>
<reference evidence="1 2" key="1">
    <citation type="submission" date="2021-06" db="EMBL/GenBank/DDBJ databases">
        <authorList>
            <person name="Grouzdev D.S."/>
            <person name="Koziaeva V."/>
        </authorList>
    </citation>
    <scope>NUCLEOTIDE SEQUENCE [LARGE SCALE GENOMIC DNA]</scope>
    <source>
        <strain evidence="1 2">22</strain>
    </source>
</reference>
<dbReference type="InterPro" id="IPR023606">
    <property type="entry name" value="CoA-Trfase_III_dom_1_sf"/>
</dbReference>
<evidence type="ECO:0000313" key="2">
    <source>
        <dbReference type="Proteomes" id="UP000766595"/>
    </source>
</evidence>
<dbReference type="RefSeq" id="WP_261968613.1">
    <property type="nucleotide sequence ID" value="NZ_JAHHZF010000005.1"/>
</dbReference>
<sequence length="397" mass="42163">MSSPRPGALAGIRVIELARLLPGNLAAQMLGDLGADVIKVEQPGAGDPMRDFPPMGARDSGVFLISNRNKRSITVDLKKPEGRAIVEKLAAGADVVLEGFRPGVADRLGVGDAALRAINPRLVYCALSGYGQTGPYRLVPGHDMNYLGIVGMLQLMSRRETGPFVPGPLIADIAGGSLMAVYGILAALLARTTTGEGQFVDVSMTDGAMALMVSHMAEWLYAGHEPRGGEYRNAGGSAPYEIYRCADGKYLTLGIIEDHFWSRLRQLLGRDDLPAEPFPGPEDAARAHAILTEAFATATRDEWVARLWQADISAGPVNSFAEAAADPQMRAREMVFEIDHPVEGRIPQLGFPVKFSGTPGTVTRPPPSLGEHNAEVLAELGYSAAAIAGLARDGTIG</sequence>
<accession>A0A947D453</accession>
<dbReference type="EMBL" id="JAHHZF010000005">
    <property type="protein sequence ID" value="MBT9289988.1"/>
    <property type="molecule type" value="Genomic_DNA"/>
</dbReference>
<protein>
    <submittedName>
        <fullName evidence="1">CoA transferase</fullName>
    </submittedName>
</protein>
<evidence type="ECO:0000313" key="1">
    <source>
        <dbReference type="EMBL" id="MBT9289988.1"/>
    </source>
</evidence>
<dbReference type="InterPro" id="IPR050509">
    <property type="entry name" value="CoA-transferase_III"/>
</dbReference>
<keyword evidence="1" id="KW-0808">Transferase</keyword>
<dbReference type="GO" id="GO:0016740">
    <property type="term" value="F:transferase activity"/>
    <property type="evidence" value="ECO:0007669"/>
    <property type="project" value="UniProtKB-KW"/>
</dbReference>